<evidence type="ECO:0000313" key="4">
    <source>
        <dbReference type="Proteomes" id="UP000016924"/>
    </source>
</evidence>
<dbReference type="OrthoDB" id="434253at2759"/>
<dbReference type="GeneID" id="19897312"/>
<dbReference type="RefSeq" id="XP_007776109.1">
    <property type="nucleotide sequence ID" value="XM_007777919.1"/>
</dbReference>
<dbReference type="HOGENOM" id="CLU_091428_0_1_1"/>
<feature type="region of interest" description="Disordered" evidence="1">
    <location>
        <begin position="1"/>
        <end position="25"/>
    </location>
</feature>
<dbReference type="eggNOG" id="ENOG502SK2T">
    <property type="taxonomic scope" value="Eukaryota"/>
</dbReference>
<dbReference type="InterPro" id="IPR012349">
    <property type="entry name" value="Split_barrel_FMN-bd"/>
</dbReference>
<reference evidence="4" key="1">
    <citation type="submission" date="2012-06" db="EMBL/GenBank/DDBJ databases">
        <title>The genome sequence of Coniosporium apollinis CBS 100218.</title>
        <authorList>
            <consortium name="The Broad Institute Genome Sequencing Platform"/>
            <person name="Cuomo C."/>
            <person name="Gorbushina A."/>
            <person name="Noack S."/>
            <person name="Walker B."/>
            <person name="Young S.K."/>
            <person name="Zeng Q."/>
            <person name="Gargeya S."/>
            <person name="Fitzgerald M."/>
            <person name="Haas B."/>
            <person name="Abouelleil A."/>
            <person name="Alvarado L."/>
            <person name="Arachchi H.M."/>
            <person name="Berlin A.M."/>
            <person name="Chapman S.B."/>
            <person name="Goldberg J."/>
            <person name="Griggs A."/>
            <person name="Gujja S."/>
            <person name="Hansen M."/>
            <person name="Howarth C."/>
            <person name="Imamovic A."/>
            <person name="Larimer J."/>
            <person name="McCowan C."/>
            <person name="Montmayeur A."/>
            <person name="Murphy C."/>
            <person name="Neiman D."/>
            <person name="Pearson M."/>
            <person name="Priest M."/>
            <person name="Roberts A."/>
            <person name="Saif S."/>
            <person name="Shea T."/>
            <person name="Sisk P."/>
            <person name="Sykes S."/>
            <person name="Wortman J."/>
            <person name="Nusbaum C."/>
            <person name="Birren B."/>
        </authorList>
    </citation>
    <scope>NUCLEOTIDE SEQUENCE [LARGE SCALE GENOMIC DNA]</scope>
    <source>
        <strain evidence="4">CBS 100218</strain>
    </source>
</reference>
<dbReference type="Pfam" id="PF16242">
    <property type="entry name" value="Pyrid_ox_like"/>
    <property type="match status" value="1"/>
</dbReference>
<dbReference type="Gene3D" id="2.30.110.10">
    <property type="entry name" value="Electron Transport, Fmn-binding Protein, Chain A"/>
    <property type="match status" value="1"/>
</dbReference>
<keyword evidence="4" id="KW-1185">Reference proteome</keyword>
<dbReference type="InterPro" id="IPR052917">
    <property type="entry name" value="Stress-Dev_Protein"/>
</dbReference>
<evidence type="ECO:0000256" key="1">
    <source>
        <dbReference type="SAM" id="MobiDB-lite"/>
    </source>
</evidence>
<dbReference type="AlphaFoldDB" id="R7YFV9"/>
<dbReference type="PANTHER" id="PTHR34818:SF1">
    <property type="entry name" value="PROTEIN BLI-3"/>
    <property type="match status" value="1"/>
</dbReference>
<evidence type="ECO:0000313" key="3">
    <source>
        <dbReference type="EMBL" id="EON60792.1"/>
    </source>
</evidence>
<feature type="domain" description="General stress protein FMN-binding split barrel" evidence="2">
    <location>
        <begin position="38"/>
        <end position="183"/>
    </location>
</feature>
<dbReference type="Proteomes" id="UP000016924">
    <property type="component" value="Unassembled WGS sequence"/>
</dbReference>
<gene>
    <name evidence="3" type="ORF">W97_00001</name>
</gene>
<organism evidence="3 4">
    <name type="scientific">Coniosporium apollinis (strain CBS 100218)</name>
    <name type="common">Rock-inhabiting black yeast</name>
    <dbReference type="NCBI Taxonomy" id="1168221"/>
    <lineage>
        <taxon>Eukaryota</taxon>
        <taxon>Fungi</taxon>
        <taxon>Dikarya</taxon>
        <taxon>Ascomycota</taxon>
        <taxon>Pezizomycotina</taxon>
        <taxon>Dothideomycetes</taxon>
        <taxon>Dothideomycetes incertae sedis</taxon>
        <taxon>Coniosporium</taxon>
    </lineage>
</organism>
<proteinExistence type="predicted"/>
<dbReference type="STRING" id="1168221.R7YFV9"/>
<dbReference type="PANTHER" id="PTHR34818">
    <property type="entry name" value="PROTEIN BLI-3"/>
    <property type="match status" value="1"/>
</dbReference>
<name>R7YFV9_CONA1</name>
<protein>
    <recommendedName>
        <fullName evidence="2">General stress protein FMN-binding split barrel domain-containing protein</fullName>
    </recommendedName>
</protein>
<accession>R7YFV9</accession>
<dbReference type="EMBL" id="JH767554">
    <property type="protein sequence ID" value="EON60792.1"/>
    <property type="molecule type" value="Genomic_DNA"/>
</dbReference>
<dbReference type="InterPro" id="IPR038725">
    <property type="entry name" value="YdaG_split_barrel_FMN-bd"/>
</dbReference>
<sequence length="208" mass="23163">MPESLTAEEVHSQNDPSVAKQFDDETPKAQQFEDMYGIADNMKFSLLGTYRPGVGPVHRAMAVGRREGPDFLYVANNHSQKFKDLSENKECSITFQDSSTGNWISVTGTATTTDNSDPRIKEIYSPVIKAWFGDLGDGVHNGTYEDPRMTLIEVKAKHITYWKTTVGMLGFAKEVGLAAVTGKVAAPGVQRRMTEEEIAQERKMRRNV</sequence>
<dbReference type="SUPFAM" id="SSF50475">
    <property type="entry name" value="FMN-binding split barrel"/>
    <property type="match status" value="1"/>
</dbReference>
<evidence type="ECO:0000259" key="2">
    <source>
        <dbReference type="Pfam" id="PF16242"/>
    </source>
</evidence>